<name>A0ABS4QHQ2_9NOCA</name>
<dbReference type="Proteomes" id="UP001519325">
    <property type="component" value="Unassembled WGS sequence"/>
</dbReference>
<accession>A0ABS4QHQ2</accession>
<organism evidence="1 2">
    <name type="scientific">Nocardia goodfellowii</name>
    <dbReference type="NCBI Taxonomy" id="882446"/>
    <lineage>
        <taxon>Bacteria</taxon>
        <taxon>Bacillati</taxon>
        <taxon>Actinomycetota</taxon>
        <taxon>Actinomycetes</taxon>
        <taxon>Mycobacteriales</taxon>
        <taxon>Nocardiaceae</taxon>
        <taxon>Nocardia</taxon>
    </lineage>
</organism>
<evidence type="ECO:0000313" key="1">
    <source>
        <dbReference type="EMBL" id="MBP2190196.1"/>
    </source>
</evidence>
<keyword evidence="2" id="KW-1185">Reference proteome</keyword>
<comment type="caution">
    <text evidence="1">The sequence shown here is derived from an EMBL/GenBank/DDBJ whole genome shotgun (WGS) entry which is preliminary data.</text>
</comment>
<reference evidence="1 2" key="1">
    <citation type="submission" date="2021-03" db="EMBL/GenBank/DDBJ databases">
        <title>Sequencing the genomes of 1000 actinobacteria strains.</title>
        <authorList>
            <person name="Klenk H.-P."/>
        </authorList>
    </citation>
    <scope>NUCLEOTIDE SEQUENCE [LARGE SCALE GENOMIC DNA]</scope>
    <source>
        <strain evidence="1 2">DSM 45516</strain>
    </source>
</reference>
<protein>
    <submittedName>
        <fullName evidence="1">Uncharacterized protein</fullName>
    </submittedName>
</protein>
<gene>
    <name evidence="1" type="ORF">BJ987_003097</name>
</gene>
<evidence type="ECO:0000313" key="2">
    <source>
        <dbReference type="Proteomes" id="UP001519325"/>
    </source>
</evidence>
<dbReference type="EMBL" id="JAGGMR010000001">
    <property type="protein sequence ID" value="MBP2190196.1"/>
    <property type="molecule type" value="Genomic_DNA"/>
</dbReference>
<proteinExistence type="predicted"/>
<sequence>MLLPHDASRWPIEGTVTDFLVWWMDPERPQIRLVPAVSRYRRSDFDTWRLTNAPTGDPRVLDQFRFDP</sequence>